<gene>
    <name evidence="1" type="ORF">NP233_g11418</name>
</gene>
<keyword evidence="2" id="KW-1185">Reference proteome</keyword>
<dbReference type="Proteomes" id="UP001213000">
    <property type="component" value="Unassembled WGS sequence"/>
</dbReference>
<comment type="caution">
    <text evidence="1">The sequence shown here is derived from an EMBL/GenBank/DDBJ whole genome shotgun (WGS) entry which is preliminary data.</text>
</comment>
<organism evidence="1 2">
    <name type="scientific">Leucocoprinus birnbaumii</name>
    <dbReference type="NCBI Taxonomy" id="56174"/>
    <lineage>
        <taxon>Eukaryota</taxon>
        <taxon>Fungi</taxon>
        <taxon>Dikarya</taxon>
        <taxon>Basidiomycota</taxon>
        <taxon>Agaricomycotina</taxon>
        <taxon>Agaricomycetes</taxon>
        <taxon>Agaricomycetidae</taxon>
        <taxon>Agaricales</taxon>
        <taxon>Agaricineae</taxon>
        <taxon>Agaricaceae</taxon>
        <taxon>Leucocoprinus</taxon>
    </lineage>
</organism>
<protein>
    <submittedName>
        <fullName evidence="1">Uncharacterized protein</fullName>
    </submittedName>
</protein>
<accession>A0AAD5VII8</accession>
<reference evidence="1" key="1">
    <citation type="submission" date="2022-07" db="EMBL/GenBank/DDBJ databases">
        <title>Genome Sequence of Leucocoprinus birnbaumii.</title>
        <authorList>
            <person name="Buettner E."/>
        </authorList>
    </citation>
    <scope>NUCLEOTIDE SEQUENCE</scope>
    <source>
        <strain evidence="1">VT141</strain>
    </source>
</reference>
<proteinExistence type="predicted"/>
<name>A0AAD5VII8_9AGAR</name>
<evidence type="ECO:0000313" key="1">
    <source>
        <dbReference type="EMBL" id="KAJ3558846.1"/>
    </source>
</evidence>
<sequence>MLCEFSTNTARSISSEGAEGEDESLLTFIWIVTGRVRRVESEEMGSEGWAFQQMGTGSVYVHSLGVDHAICRHSEHTDSISTGDALASGFLTVLVENEGSSEGEGECWAAACWKMTARVLGGRARGDGPDFVEASEERCAGGIETSDLVVESLDGGSQVHYLFHLLAHNNCQIPTLYTIPTLSPHVPAASHGVITDTDLVHSTASMIVCTRTPRSNLSSGNFYAAHYGVRDSQQHIDQQDL</sequence>
<dbReference type="EMBL" id="JANIEX010001364">
    <property type="protein sequence ID" value="KAJ3558846.1"/>
    <property type="molecule type" value="Genomic_DNA"/>
</dbReference>
<dbReference type="AlphaFoldDB" id="A0AAD5VII8"/>
<evidence type="ECO:0000313" key="2">
    <source>
        <dbReference type="Proteomes" id="UP001213000"/>
    </source>
</evidence>